<dbReference type="InterPro" id="IPR052724">
    <property type="entry name" value="GT117_domain-containing"/>
</dbReference>
<reference evidence="1" key="1">
    <citation type="journal article" date="2021" name="Cell">
        <title>Tracing the genetic footprints of vertebrate landing in non-teleost ray-finned fishes.</title>
        <authorList>
            <person name="Bi X."/>
            <person name="Wang K."/>
            <person name="Yang L."/>
            <person name="Pan H."/>
            <person name="Jiang H."/>
            <person name="Wei Q."/>
            <person name="Fang M."/>
            <person name="Yu H."/>
            <person name="Zhu C."/>
            <person name="Cai Y."/>
            <person name="He Y."/>
            <person name="Gan X."/>
            <person name="Zeng H."/>
            <person name="Yu D."/>
            <person name="Zhu Y."/>
            <person name="Jiang H."/>
            <person name="Qiu Q."/>
            <person name="Yang H."/>
            <person name="Zhang Y.E."/>
            <person name="Wang W."/>
            <person name="Zhu M."/>
            <person name="He S."/>
            <person name="Zhang G."/>
        </authorList>
    </citation>
    <scope>NUCLEOTIDE SEQUENCE</scope>
    <source>
        <strain evidence="1">Pddl_001</strain>
    </source>
</reference>
<dbReference type="InterPro" id="IPR021280">
    <property type="entry name" value="TMEM260-like"/>
</dbReference>
<feature type="non-terminal residue" evidence="1">
    <location>
        <position position="1"/>
    </location>
</feature>
<protein>
    <submittedName>
        <fullName evidence="1">TM260 protein</fullName>
    </submittedName>
</protein>
<name>A0ABS2XPU2_POLSP</name>
<proteinExistence type="predicted"/>
<dbReference type="Pfam" id="PF11028">
    <property type="entry name" value="TMEM260-like"/>
    <property type="match status" value="1"/>
</dbReference>
<evidence type="ECO:0000313" key="2">
    <source>
        <dbReference type="Proteomes" id="UP001166093"/>
    </source>
</evidence>
<gene>
    <name evidence="1" type="primary">Tmem260</name>
    <name evidence="1" type="ORF">GTO93_0003137</name>
</gene>
<dbReference type="EMBL" id="JAAWVQ010056480">
    <property type="protein sequence ID" value="MBN3276043.1"/>
    <property type="molecule type" value="Genomic_DNA"/>
</dbReference>
<dbReference type="PANTHER" id="PTHR16214">
    <property type="entry name" value="TRANSMEMBRANE PROTEIN 260"/>
    <property type="match status" value="1"/>
</dbReference>
<comment type="caution">
    <text evidence="1">The sequence shown here is derived from an EMBL/GenBank/DDBJ whole genome shotgun (WGS) entry which is preliminary data.</text>
</comment>
<sequence>MENKALLLVLVCGSQRGVTAGRQGAALSRERRHSESGCKPIASANTLLLGVCIPPESPQLHLQESPVQQVTLRVWLPGSVLFAVAMSSGTAAAAGGSRDAWLFTCASFACITALYLPGVQRSVAGGDSGELITAACELGVAHPPGYPLFTLLARLALDLLPFGPPAYRVNLLNGLLGAVASASLCFTVCSSWIAVCCSHGVTQQPQLPSAASNTDPCTGPPSSTFTARDGPYPVNLCPTPI</sequence>
<organism evidence="1 2">
    <name type="scientific">Polyodon spathula</name>
    <name type="common">North American paddlefish</name>
    <name type="synonym">Squalus spathula</name>
    <dbReference type="NCBI Taxonomy" id="7913"/>
    <lineage>
        <taxon>Eukaryota</taxon>
        <taxon>Metazoa</taxon>
        <taxon>Chordata</taxon>
        <taxon>Craniata</taxon>
        <taxon>Vertebrata</taxon>
        <taxon>Euteleostomi</taxon>
        <taxon>Actinopterygii</taxon>
        <taxon>Chondrostei</taxon>
        <taxon>Acipenseriformes</taxon>
        <taxon>Polyodontidae</taxon>
        <taxon>Polyodon</taxon>
    </lineage>
</organism>
<accession>A0ABS2XPU2</accession>
<dbReference type="PANTHER" id="PTHR16214:SF3">
    <property type="entry name" value="TRANSMEMBRANE PROTEIN 260"/>
    <property type="match status" value="1"/>
</dbReference>
<evidence type="ECO:0000313" key="1">
    <source>
        <dbReference type="EMBL" id="MBN3276043.1"/>
    </source>
</evidence>
<feature type="non-terminal residue" evidence="1">
    <location>
        <position position="241"/>
    </location>
</feature>
<keyword evidence="2" id="KW-1185">Reference proteome</keyword>
<dbReference type="Proteomes" id="UP001166093">
    <property type="component" value="Unassembled WGS sequence"/>
</dbReference>